<keyword evidence="2" id="KW-1185">Reference proteome</keyword>
<reference evidence="1" key="1">
    <citation type="submission" date="2022-12" db="EMBL/GenBank/DDBJ databases">
        <title>Draft genome assemblies for two species of Escallonia (Escalloniales).</title>
        <authorList>
            <person name="Chanderbali A."/>
            <person name="Dervinis C."/>
            <person name="Anghel I."/>
            <person name="Soltis D."/>
            <person name="Soltis P."/>
            <person name="Zapata F."/>
        </authorList>
    </citation>
    <scope>NUCLEOTIDE SEQUENCE</scope>
    <source>
        <strain evidence="1">UCBG92.1500</strain>
        <tissue evidence="1">Leaf</tissue>
    </source>
</reference>
<evidence type="ECO:0000313" key="2">
    <source>
        <dbReference type="Proteomes" id="UP001187471"/>
    </source>
</evidence>
<dbReference type="EMBL" id="JAVXUO010000285">
    <property type="protein sequence ID" value="KAK2993683.1"/>
    <property type="molecule type" value="Genomic_DNA"/>
</dbReference>
<dbReference type="PANTHER" id="PTHR33264:SF8">
    <property type="entry name" value="EXPRESSED PROTEIN"/>
    <property type="match status" value="1"/>
</dbReference>
<accession>A0AA88S063</accession>
<dbReference type="AlphaFoldDB" id="A0AA88S063"/>
<proteinExistence type="predicted"/>
<dbReference type="Proteomes" id="UP001187471">
    <property type="component" value="Unassembled WGS sequence"/>
</dbReference>
<sequence>MTPQIVLRQPAVDRRQPLLTGQNSSSRGSVRFAEVAGGTAAECAAVCCCCPCGIVNLLVLAVYKLPAGLCRRALRRKRRRRLMKKGLLQQGGSSHQSRCGCDDTEMQIHPVSMPAADSLLKSPESDKDVMELEKEMWERFYGTGFWRSPSQRA</sequence>
<protein>
    <submittedName>
        <fullName evidence="1">Uncharacterized protein</fullName>
    </submittedName>
</protein>
<gene>
    <name evidence="1" type="ORF">RJ640_026139</name>
</gene>
<evidence type="ECO:0000313" key="1">
    <source>
        <dbReference type="EMBL" id="KAK2993683.1"/>
    </source>
</evidence>
<organism evidence="1 2">
    <name type="scientific">Escallonia rubra</name>
    <dbReference type="NCBI Taxonomy" id="112253"/>
    <lineage>
        <taxon>Eukaryota</taxon>
        <taxon>Viridiplantae</taxon>
        <taxon>Streptophyta</taxon>
        <taxon>Embryophyta</taxon>
        <taxon>Tracheophyta</taxon>
        <taxon>Spermatophyta</taxon>
        <taxon>Magnoliopsida</taxon>
        <taxon>eudicotyledons</taxon>
        <taxon>Gunneridae</taxon>
        <taxon>Pentapetalae</taxon>
        <taxon>asterids</taxon>
        <taxon>campanulids</taxon>
        <taxon>Escalloniales</taxon>
        <taxon>Escalloniaceae</taxon>
        <taxon>Escallonia</taxon>
    </lineage>
</organism>
<dbReference type="PANTHER" id="PTHR33264">
    <property type="entry name" value="EXPRESSED PROTEIN"/>
    <property type="match status" value="1"/>
</dbReference>
<name>A0AA88S063_9ASTE</name>
<comment type="caution">
    <text evidence="1">The sequence shown here is derived from an EMBL/GenBank/DDBJ whole genome shotgun (WGS) entry which is preliminary data.</text>
</comment>